<organism evidence="2 3">
    <name type="scientific">Clostridium acidisoli DSM 12555</name>
    <dbReference type="NCBI Taxonomy" id="1121291"/>
    <lineage>
        <taxon>Bacteria</taxon>
        <taxon>Bacillati</taxon>
        <taxon>Bacillota</taxon>
        <taxon>Clostridia</taxon>
        <taxon>Eubacteriales</taxon>
        <taxon>Clostridiaceae</taxon>
        <taxon>Clostridium</taxon>
    </lineage>
</organism>
<evidence type="ECO:0000256" key="1">
    <source>
        <dbReference type="SAM" id="MobiDB-lite"/>
    </source>
</evidence>
<feature type="region of interest" description="Disordered" evidence="1">
    <location>
        <begin position="20"/>
        <end position="48"/>
    </location>
</feature>
<evidence type="ECO:0000313" key="3">
    <source>
        <dbReference type="Proteomes" id="UP000192468"/>
    </source>
</evidence>
<accession>A0A1W1X1W4</accession>
<gene>
    <name evidence="2" type="ORF">SAMN02745134_00461</name>
</gene>
<dbReference type="STRING" id="1121291.SAMN02745134_00461"/>
<keyword evidence="3" id="KW-1185">Reference proteome</keyword>
<dbReference type="AlphaFoldDB" id="A0A1W1X1W4"/>
<dbReference type="EMBL" id="FWXH01000002">
    <property type="protein sequence ID" value="SMC17922.1"/>
    <property type="molecule type" value="Genomic_DNA"/>
</dbReference>
<protein>
    <submittedName>
        <fullName evidence="2">Uncharacterized protein</fullName>
    </submittedName>
</protein>
<evidence type="ECO:0000313" key="2">
    <source>
        <dbReference type="EMBL" id="SMC17922.1"/>
    </source>
</evidence>
<dbReference type="RefSeq" id="WP_084113647.1">
    <property type="nucleotide sequence ID" value="NZ_FWXH01000002.1"/>
</dbReference>
<reference evidence="2 3" key="1">
    <citation type="submission" date="2017-04" db="EMBL/GenBank/DDBJ databases">
        <authorList>
            <person name="Afonso C.L."/>
            <person name="Miller P.J."/>
            <person name="Scott M.A."/>
            <person name="Spackman E."/>
            <person name="Goraichik I."/>
            <person name="Dimitrov K.M."/>
            <person name="Suarez D.L."/>
            <person name="Swayne D.E."/>
        </authorList>
    </citation>
    <scope>NUCLEOTIDE SEQUENCE [LARGE SCALE GENOMIC DNA]</scope>
    <source>
        <strain evidence="2 3">DSM 12555</strain>
    </source>
</reference>
<sequence>MEYRLNKIDMELRERINEATSEKKIHRKNEIQGIGSNNEKNHNGEKKKKFVLPDKNFKDDKILITAEKNEKISIDVDAFRDNCNVLDPDRGSFLDVRK</sequence>
<dbReference type="OrthoDB" id="1935644at2"/>
<dbReference type="Proteomes" id="UP000192468">
    <property type="component" value="Unassembled WGS sequence"/>
</dbReference>
<name>A0A1W1X1W4_9CLOT</name>
<proteinExistence type="predicted"/>